<dbReference type="Gene3D" id="3.10.100.10">
    <property type="entry name" value="Mannose-Binding Protein A, subunit A"/>
    <property type="match status" value="1"/>
</dbReference>
<dbReference type="SMART" id="SM00034">
    <property type="entry name" value="CLECT"/>
    <property type="match status" value="1"/>
</dbReference>
<dbReference type="InterPro" id="IPR018378">
    <property type="entry name" value="C-type_lectin_CS"/>
</dbReference>
<dbReference type="InterPro" id="IPR050111">
    <property type="entry name" value="C-type_lectin/snaclec_domain"/>
</dbReference>
<feature type="transmembrane region" description="Helical" evidence="4">
    <location>
        <begin position="68"/>
        <end position="92"/>
    </location>
</feature>
<dbReference type="InterPro" id="IPR001304">
    <property type="entry name" value="C-type_lectin-like"/>
</dbReference>
<dbReference type="PROSITE" id="PS00615">
    <property type="entry name" value="C_TYPE_LECTIN_1"/>
    <property type="match status" value="1"/>
</dbReference>
<dbReference type="Ensembl" id="ENSATET00000077940.1">
    <property type="protein sequence ID" value="ENSATEP00000075723.1"/>
    <property type="gene ID" value="ENSATEG00000025608.2"/>
</dbReference>
<dbReference type="InterPro" id="IPR033989">
    <property type="entry name" value="CD209-like_CTLD"/>
</dbReference>
<dbReference type="PANTHER" id="PTHR22803">
    <property type="entry name" value="MANNOSE, PHOSPHOLIPASE, LECTIN RECEPTOR RELATED"/>
    <property type="match status" value="1"/>
</dbReference>
<feature type="domain" description="C-type lectin" evidence="5">
    <location>
        <begin position="357"/>
        <end position="471"/>
    </location>
</feature>
<reference evidence="6" key="2">
    <citation type="submission" date="2025-08" db="UniProtKB">
        <authorList>
            <consortium name="Ensembl"/>
        </authorList>
    </citation>
    <scope>IDENTIFICATION</scope>
</reference>
<keyword evidence="2" id="KW-1015">Disulfide bond</keyword>
<dbReference type="Proteomes" id="UP000265040">
    <property type="component" value="Chromosome 1"/>
</dbReference>
<dbReference type="Pfam" id="PF00059">
    <property type="entry name" value="Lectin_C"/>
    <property type="match status" value="1"/>
</dbReference>
<gene>
    <name evidence="6" type="primary">NOSTRIN</name>
</gene>
<dbReference type="AlphaFoldDB" id="A0AAQ6IPZ7"/>
<protein>
    <recommendedName>
        <fullName evidence="5">C-type lectin domain-containing protein</fullName>
    </recommendedName>
</protein>
<keyword evidence="4" id="KW-1133">Transmembrane helix</keyword>
<sequence length="475" mass="55892">MDALDLFVNVEEPSESGIYWKRKTDSSEILYQNEDKCHTVKPNRITSALSGLQSLGWSETVKKSSWRAAAVVLGLLCLLLLIGLITLASLYIKGSSKWEMEMVQLQTSYKNLTKEKDQLQTSYNNLTKEKDQLQTSYNNLTKEKDQLQTSYNNLTKEKDQLQTSHINLTKEKDQLQTSYENLTKEKDQLQTSYNNLTKEKDQLQTSYKNLTKEKDQLQTSYENLTKEKDQLQTSYNNLTKEQDQLQTSYNNLTKEKDQLQTSYNNLTKEQDQLQTSYNNLTKEQDQLQTSYNNLTKEKDQLQTSNENLTKEKDQLQTSYRNLTEERDQLQKRFEDTTNERNDLKRRDALFSQGWVSFRNHFYYISSGKKSWQQSRNDCLQKGADLVIINSHEEQEFTRTFKQLIWIGLTDMEREGKWKWVDGTPLTTSYWSSHEPNGVPGRDEDCAEIKNYDLEKSWNDESCHLERFWICEKILS</sequence>
<evidence type="ECO:0000256" key="1">
    <source>
        <dbReference type="ARBA" id="ARBA00022734"/>
    </source>
</evidence>
<evidence type="ECO:0000313" key="6">
    <source>
        <dbReference type="Ensembl" id="ENSATEP00000075723.1"/>
    </source>
</evidence>
<keyword evidence="7" id="KW-1185">Reference proteome</keyword>
<dbReference type="SUPFAM" id="SSF90257">
    <property type="entry name" value="Myosin rod fragments"/>
    <property type="match status" value="1"/>
</dbReference>
<evidence type="ECO:0000259" key="5">
    <source>
        <dbReference type="PROSITE" id="PS50041"/>
    </source>
</evidence>
<feature type="coiled-coil region" evidence="3">
    <location>
        <begin position="95"/>
        <end position="346"/>
    </location>
</feature>
<organism evidence="6 7">
    <name type="scientific">Anabas testudineus</name>
    <name type="common">Climbing perch</name>
    <name type="synonym">Anthias testudineus</name>
    <dbReference type="NCBI Taxonomy" id="64144"/>
    <lineage>
        <taxon>Eukaryota</taxon>
        <taxon>Metazoa</taxon>
        <taxon>Chordata</taxon>
        <taxon>Craniata</taxon>
        <taxon>Vertebrata</taxon>
        <taxon>Euteleostomi</taxon>
        <taxon>Actinopterygii</taxon>
        <taxon>Neopterygii</taxon>
        <taxon>Teleostei</taxon>
        <taxon>Neoteleostei</taxon>
        <taxon>Acanthomorphata</taxon>
        <taxon>Anabantaria</taxon>
        <taxon>Anabantiformes</taxon>
        <taxon>Anabantoidei</taxon>
        <taxon>Anabantidae</taxon>
        <taxon>Anabas</taxon>
    </lineage>
</organism>
<evidence type="ECO:0000256" key="4">
    <source>
        <dbReference type="SAM" id="Phobius"/>
    </source>
</evidence>
<name>A0AAQ6IPZ7_ANATE</name>
<proteinExistence type="predicted"/>
<accession>A0AAQ6IPZ7</accession>
<dbReference type="GO" id="GO:0030246">
    <property type="term" value="F:carbohydrate binding"/>
    <property type="evidence" value="ECO:0007669"/>
    <property type="project" value="UniProtKB-KW"/>
</dbReference>
<keyword evidence="4" id="KW-0812">Transmembrane</keyword>
<evidence type="ECO:0000256" key="3">
    <source>
        <dbReference type="SAM" id="Coils"/>
    </source>
</evidence>
<dbReference type="GeneTree" id="ENSGT01020000230338"/>
<reference evidence="6" key="3">
    <citation type="submission" date="2025-09" db="UniProtKB">
        <authorList>
            <consortium name="Ensembl"/>
        </authorList>
    </citation>
    <scope>IDENTIFICATION</scope>
</reference>
<keyword evidence="1" id="KW-0430">Lectin</keyword>
<dbReference type="PROSITE" id="PS50041">
    <property type="entry name" value="C_TYPE_LECTIN_2"/>
    <property type="match status" value="1"/>
</dbReference>
<dbReference type="Gene3D" id="1.20.5.400">
    <property type="match status" value="6"/>
</dbReference>
<evidence type="ECO:0000256" key="2">
    <source>
        <dbReference type="ARBA" id="ARBA00023157"/>
    </source>
</evidence>
<dbReference type="InterPro" id="IPR016187">
    <property type="entry name" value="CTDL_fold"/>
</dbReference>
<keyword evidence="3" id="KW-0175">Coiled coil</keyword>
<dbReference type="CDD" id="cd03590">
    <property type="entry name" value="CLECT_DC-SIGN_like"/>
    <property type="match status" value="1"/>
</dbReference>
<keyword evidence="4" id="KW-0472">Membrane</keyword>
<dbReference type="SUPFAM" id="SSF56436">
    <property type="entry name" value="C-type lectin-like"/>
    <property type="match status" value="1"/>
</dbReference>
<dbReference type="InterPro" id="IPR016186">
    <property type="entry name" value="C-type_lectin-like/link_sf"/>
</dbReference>
<evidence type="ECO:0000313" key="7">
    <source>
        <dbReference type="Proteomes" id="UP000265040"/>
    </source>
</evidence>
<reference evidence="6 7" key="1">
    <citation type="submission" date="2021-04" db="EMBL/GenBank/DDBJ databases">
        <authorList>
            <consortium name="Wellcome Sanger Institute Data Sharing"/>
        </authorList>
    </citation>
    <scope>NUCLEOTIDE SEQUENCE [LARGE SCALE GENOMIC DNA]</scope>
</reference>